<dbReference type="SUPFAM" id="SSF52833">
    <property type="entry name" value="Thioredoxin-like"/>
    <property type="match status" value="1"/>
</dbReference>
<evidence type="ECO:0000313" key="5">
    <source>
        <dbReference type="Proteomes" id="UP000295493"/>
    </source>
</evidence>
<dbReference type="AlphaFoldDB" id="A0A4R6FY96"/>
<sequence>MLMVRWVIISFMAMLAGAAGAAPVRNMPSIGLAKPVAGGVATVPRPAVVMLWASWCASCKVELRRFSELQEAAAPLPLVTLAIDPAPTAKEALVSAGMTLRGAFADGRPAEQVLADWGGGLLSLPLAVAIDREGRVCGRKHGLLGTNQLREWAVSCSK</sequence>
<protein>
    <submittedName>
        <fullName evidence="4">Thiol-disulfide isomerase/thioredoxin</fullName>
    </submittedName>
</protein>
<keyword evidence="1" id="KW-0676">Redox-active center</keyword>
<organism evidence="4 5">
    <name type="scientific">Stakelama pacifica</name>
    <dbReference type="NCBI Taxonomy" id="517720"/>
    <lineage>
        <taxon>Bacteria</taxon>
        <taxon>Pseudomonadati</taxon>
        <taxon>Pseudomonadota</taxon>
        <taxon>Alphaproteobacteria</taxon>
        <taxon>Sphingomonadales</taxon>
        <taxon>Sphingomonadaceae</taxon>
        <taxon>Stakelama</taxon>
    </lineage>
</organism>
<evidence type="ECO:0000259" key="3">
    <source>
        <dbReference type="PROSITE" id="PS51352"/>
    </source>
</evidence>
<dbReference type="PROSITE" id="PS00194">
    <property type="entry name" value="THIOREDOXIN_1"/>
    <property type="match status" value="1"/>
</dbReference>
<keyword evidence="4" id="KW-0413">Isomerase</keyword>
<dbReference type="PROSITE" id="PS51352">
    <property type="entry name" value="THIOREDOXIN_2"/>
    <property type="match status" value="1"/>
</dbReference>
<dbReference type="GO" id="GO:0016853">
    <property type="term" value="F:isomerase activity"/>
    <property type="evidence" value="ECO:0007669"/>
    <property type="project" value="UniProtKB-KW"/>
</dbReference>
<evidence type="ECO:0000256" key="1">
    <source>
        <dbReference type="ARBA" id="ARBA00023284"/>
    </source>
</evidence>
<accession>A0A4R6FY96</accession>
<dbReference type="Gene3D" id="3.40.30.10">
    <property type="entry name" value="Glutaredoxin"/>
    <property type="match status" value="1"/>
</dbReference>
<evidence type="ECO:0000256" key="2">
    <source>
        <dbReference type="SAM" id="SignalP"/>
    </source>
</evidence>
<gene>
    <name evidence="4" type="ORF">EV664_101565</name>
</gene>
<dbReference type="Proteomes" id="UP000295493">
    <property type="component" value="Unassembled WGS sequence"/>
</dbReference>
<dbReference type="EMBL" id="SNWD01000001">
    <property type="protein sequence ID" value="TDN86986.1"/>
    <property type="molecule type" value="Genomic_DNA"/>
</dbReference>
<feature type="domain" description="Thioredoxin" evidence="3">
    <location>
        <begin position="21"/>
        <end position="135"/>
    </location>
</feature>
<dbReference type="InterPro" id="IPR017937">
    <property type="entry name" value="Thioredoxin_CS"/>
</dbReference>
<dbReference type="InterPro" id="IPR013766">
    <property type="entry name" value="Thioredoxin_domain"/>
</dbReference>
<reference evidence="4 5" key="1">
    <citation type="submission" date="2019-03" db="EMBL/GenBank/DDBJ databases">
        <title>Genomic Encyclopedia of Type Strains, Phase IV (KMG-IV): sequencing the most valuable type-strain genomes for metagenomic binning, comparative biology and taxonomic classification.</title>
        <authorList>
            <person name="Goeker M."/>
        </authorList>
    </citation>
    <scope>NUCLEOTIDE SEQUENCE [LARGE SCALE GENOMIC DNA]</scope>
    <source>
        <strain evidence="4 5">DSM 25059</strain>
    </source>
</reference>
<dbReference type="InterPro" id="IPR036249">
    <property type="entry name" value="Thioredoxin-like_sf"/>
</dbReference>
<feature type="signal peptide" evidence="2">
    <location>
        <begin position="1"/>
        <end position="21"/>
    </location>
</feature>
<keyword evidence="2" id="KW-0732">Signal</keyword>
<evidence type="ECO:0000313" key="4">
    <source>
        <dbReference type="EMBL" id="TDN86986.1"/>
    </source>
</evidence>
<proteinExistence type="predicted"/>
<keyword evidence="5" id="KW-1185">Reference proteome</keyword>
<name>A0A4R6FY96_9SPHN</name>
<comment type="caution">
    <text evidence="4">The sequence shown here is derived from an EMBL/GenBank/DDBJ whole genome shotgun (WGS) entry which is preliminary data.</text>
</comment>
<dbReference type="GO" id="GO:0015036">
    <property type="term" value="F:disulfide oxidoreductase activity"/>
    <property type="evidence" value="ECO:0007669"/>
    <property type="project" value="UniProtKB-ARBA"/>
</dbReference>
<feature type="chain" id="PRO_5020868105" evidence="2">
    <location>
        <begin position="22"/>
        <end position="158"/>
    </location>
</feature>